<dbReference type="GO" id="GO:0008270">
    <property type="term" value="F:zinc ion binding"/>
    <property type="evidence" value="ECO:0007669"/>
    <property type="project" value="UniProtKB-KW"/>
</dbReference>
<keyword evidence="2" id="KW-0862">Zinc</keyword>
<dbReference type="EMBL" id="AP021858">
    <property type="protein sequence ID" value="BBO24263.1"/>
    <property type="molecule type" value="Genomic_DNA"/>
</dbReference>
<accession>A0A809R9L6</accession>
<dbReference type="KEGG" id="npy:NPRO_18580"/>
<protein>
    <submittedName>
        <fullName evidence="2">Zinc-finger</fullName>
    </submittedName>
</protein>
<keyword evidence="1" id="KW-1133">Transmembrane helix</keyword>
<dbReference type="Proteomes" id="UP000662873">
    <property type="component" value="Chromosome"/>
</dbReference>
<gene>
    <name evidence="2" type="ORF">NPRO_18580</name>
</gene>
<feature type="transmembrane region" description="Helical" evidence="1">
    <location>
        <begin position="90"/>
        <end position="109"/>
    </location>
</feature>
<dbReference type="AlphaFoldDB" id="A0A809R9L6"/>
<keyword evidence="1" id="KW-0812">Transmembrane</keyword>
<keyword evidence="1" id="KW-0472">Membrane</keyword>
<keyword evidence="2" id="KW-0479">Metal-binding</keyword>
<proteinExistence type="predicted"/>
<reference evidence="2" key="1">
    <citation type="journal article" name="DNA Res.">
        <title>The physiological potential of anammox bacteria as revealed by their core genome structure.</title>
        <authorList>
            <person name="Okubo T."/>
            <person name="Toyoda A."/>
            <person name="Fukuhara K."/>
            <person name="Uchiyama I."/>
            <person name="Harigaya Y."/>
            <person name="Kuroiwa M."/>
            <person name="Suzuki T."/>
            <person name="Murakami Y."/>
            <person name="Suwa Y."/>
            <person name="Takami H."/>
        </authorList>
    </citation>
    <scope>NUCLEOTIDE SEQUENCE</scope>
    <source>
        <strain evidence="2">317325-2</strain>
    </source>
</reference>
<evidence type="ECO:0000313" key="3">
    <source>
        <dbReference type="Proteomes" id="UP000662873"/>
    </source>
</evidence>
<organism evidence="2 3">
    <name type="scientific">Candidatus Nitrosymbiomonas proteolyticus</name>
    <dbReference type="NCBI Taxonomy" id="2608984"/>
    <lineage>
        <taxon>Bacteria</taxon>
        <taxon>Bacillati</taxon>
        <taxon>Armatimonadota</taxon>
        <taxon>Armatimonadota incertae sedis</taxon>
        <taxon>Candidatus Nitrosymbiomonas</taxon>
    </lineage>
</organism>
<evidence type="ECO:0000256" key="1">
    <source>
        <dbReference type="SAM" id="Phobius"/>
    </source>
</evidence>
<evidence type="ECO:0000313" key="2">
    <source>
        <dbReference type="EMBL" id="BBO24263.1"/>
    </source>
</evidence>
<name>A0A809R9L6_9BACT</name>
<keyword evidence="2" id="KW-0863">Zinc-finger</keyword>
<sequence length="283" mass="30944">MKPDKARDHFSAYAEGTLDRGLRQAFERRLRSDESLAREFHEFEEVLGKLDALKAPIPEPDFDLHDRIKARLDRYDWEQKRRAKSGVLSSWKSLLAAGLAVGALAFAILNNSPDGRVSSASLAGSGSAVLDRVQLQMTGDAPVLTYQPSGTRTVVIKDAKGQVMLSRTLKGDLLRSELSNRADAAESVTIETDGASSPVSVFVPGRRMQAPEKTSGTLRELALSAADYFRVVIAIEAPQVDLSKPASWEFSGTDPFQSLSKALAESPWNAEMRSTGIVWITPR</sequence>